<dbReference type="Proteomes" id="UP000198224">
    <property type="component" value="Chromosome I"/>
</dbReference>
<feature type="transmembrane region" description="Helical" evidence="1">
    <location>
        <begin position="216"/>
        <end position="235"/>
    </location>
</feature>
<protein>
    <submittedName>
        <fullName evidence="2">ABC-2 family transporter protein</fullName>
    </submittedName>
</protein>
<dbReference type="RefSeq" id="WP_088990279.1">
    <property type="nucleotide sequence ID" value="NZ_LT607409.1"/>
</dbReference>
<dbReference type="EMBL" id="LT607409">
    <property type="protein sequence ID" value="SCF24070.1"/>
    <property type="molecule type" value="Genomic_DNA"/>
</dbReference>
<feature type="transmembrane region" description="Helical" evidence="1">
    <location>
        <begin position="100"/>
        <end position="123"/>
    </location>
</feature>
<sequence length="244" mass="25454">MGLTDHVAVECRKIVTTRSGRGLLLVAVVLVAAGAVIAAAAPADSRVVLVRDSFAMAVAPLVLFVPIIALTAFTSEWSTRSALLTFTLSPRRARVFAGKLGLGVLLSLALPLIAFAFAVIATHVAHPARLVSYADAFGVDGGLLQNMILTTVYTLMAVGVATVVRLTSVALTAFLVLTLVSDTVIGLVLGDAGKWFSLITGFEQISSAAIAGPTEIGQAVSVLLVWILLPLTVGFRRFVRSDVS</sequence>
<feature type="transmembrane region" description="Helical" evidence="1">
    <location>
        <begin position="171"/>
        <end position="189"/>
    </location>
</feature>
<proteinExistence type="predicted"/>
<evidence type="ECO:0000313" key="3">
    <source>
        <dbReference type="Proteomes" id="UP000198224"/>
    </source>
</evidence>
<evidence type="ECO:0000256" key="1">
    <source>
        <dbReference type="SAM" id="Phobius"/>
    </source>
</evidence>
<reference evidence="3" key="1">
    <citation type="submission" date="2016-06" db="EMBL/GenBank/DDBJ databases">
        <authorList>
            <person name="Varghese N."/>
            <person name="Submissions Spin"/>
        </authorList>
    </citation>
    <scope>NUCLEOTIDE SEQUENCE [LARGE SCALE GENOMIC DNA]</scope>
    <source>
        <strain evidence="3">DSM 45160</strain>
    </source>
</reference>
<accession>A0A1C4YTS9</accession>
<feature type="transmembrane region" description="Helical" evidence="1">
    <location>
        <begin position="143"/>
        <end position="164"/>
    </location>
</feature>
<keyword evidence="1" id="KW-1133">Transmembrane helix</keyword>
<keyword evidence="1" id="KW-0472">Membrane</keyword>
<dbReference type="AlphaFoldDB" id="A0A1C4YTS9"/>
<gene>
    <name evidence="2" type="ORF">GA0070612_5222</name>
</gene>
<evidence type="ECO:0000313" key="2">
    <source>
        <dbReference type="EMBL" id="SCF24070.1"/>
    </source>
</evidence>
<name>A0A1C4YTS9_9ACTN</name>
<keyword evidence="1" id="KW-0812">Transmembrane</keyword>
<feature type="transmembrane region" description="Helical" evidence="1">
    <location>
        <begin position="22"/>
        <end position="41"/>
    </location>
</feature>
<organism evidence="2 3">
    <name type="scientific">Micromonospora chokoriensis</name>
    <dbReference type="NCBI Taxonomy" id="356851"/>
    <lineage>
        <taxon>Bacteria</taxon>
        <taxon>Bacillati</taxon>
        <taxon>Actinomycetota</taxon>
        <taxon>Actinomycetes</taxon>
        <taxon>Micromonosporales</taxon>
        <taxon>Micromonosporaceae</taxon>
        <taxon>Micromonospora</taxon>
    </lineage>
</organism>
<keyword evidence="3" id="KW-1185">Reference proteome</keyword>
<feature type="transmembrane region" description="Helical" evidence="1">
    <location>
        <begin position="53"/>
        <end position="73"/>
    </location>
</feature>